<dbReference type="Gene3D" id="2.30.30.30">
    <property type="match status" value="1"/>
</dbReference>
<dbReference type="InterPro" id="IPR020599">
    <property type="entry name" value="Transl_elong_fac_P/YeiP"/>
</dbReference>
<keyword evidence="4 7" id="KW-0963">Cytoplasm</keyword>
<dbReference type="InterPro" id="IPR013185">
    <property type="entry name" value="Transl_elong_KOW-like"/>
</dbReference>
<dbReference type="AlphaFoldDB" id="A0A1F4PQV6"/>
<reference evidence="12 13" key="1">
    <citation type="journal article" date="2016" name="Nat. Commun.">
        <title>Thousands of microbial genomes shed light on interconnected biogeochemical processes in an aquifer system.</title>
        <authorList>
            <person name="Anantharaman K."/>
            <person name="Brown C.T."/>
            <person name="Hug L.A."/>
            <person name="Sharon I."/>
            <person name="Castelle C.J."/>
            <person name="Probst A.J."/>
            <person name="Thomas B.C."/>
            <person name="Singh A."/>
            <person name="Wilkins M.J."/>
            <person name="Karaoz U."/>
            <person name="Brodie E.L."/>
            <person name="Williams K.H."/>
            <person name="Hubbard S.S."/>
            <person name="Banfield J.F."/>
        </authorList>
    </citation>
    <scope>NUCLEOTIDE SEQUENCE [LARGE SCALE GENOMIC DNA]</scope>
</reference>
<dbReference type="FunFam" id="2.30.30.30:FF:000003">
    <property type="entry name" value="Elongation factor P"/>
    <property type="match status" value="1"/>
</dbReference>
<name>A0A1F4PQV6_UNCK3</name>
<dbReference type="InterPro" id="IPR013852">
    <property type="entry name" value="Transl_elong_P/YeiP_CS"/>
</dbReference>
<evidence type="ECO:0000256" key="9">
    <source>
        <dbReference type="RuleBase" id="RU004389"/>
    </source>
</evidence>
<dbReference type="EMBL" id="METE01000004">
    <property type="protein sequence ID" value="OGB85432.1"/>
    <property type="molecule type" value="Genomic_DNA"/>
</dbReference>
<comment type="similarity">
    <text evidence="3 7 9">Belongs to the elongation factor P family.</text>
</comment>
<dbReference type="InterPro" id="IPR001059">
    <property type="entry name" value="Transl_elong_P/YeiP_cen"/>
</dbReference>
<dbReference type="Pfam" id="PF01132">
    <property type="entry name" value="EFP"/>
    <property type="match status" value="1"/>
</dbReference>
<organism evidence="12 13">
    <name type="scientific">candidate division Kazan bacterium RIFCSPLOWO2_01_FULL_48_13</name>
    <dbReference type="NCBI Taxonomy" id="1798539"/>
    <lineage>
        <taxon>Bacteria</taxon>
        <taxon>Bacteria division Kazan-3B-28</taxon>
    </lineage>
</organism>
<dbReference type="UniPathway" id="UPA00345"/>
<proteinExistence type="inferred from homology"/>
<evidence type="ECO:0000259" key="11">
    <source>
        <dbReference type="SMART" id="SM01185"/>
    </source>
</evidence>
<keyword evidence="6 7" id="KW-0648">Protein biosynthesis</keyword>
<evidence type="ECO:0000256" key="4">
    <source>
        <dbReference type="ARBA" id="ARBA00022490"/>
    </source>
</evidence>
<feature type="domain" description="Translation elongation factor P/YeiP central" evidence="11">
    <location>
        <begin position="67"/>
        <end position="121"/>
    </location>
</feature>
<dbReference type="InterPro" id="IPR008991">
    <property type="entry name" value="Translation_prot_SH3-like_sf"/>
</dbReference>
<dbReference type="InterPro" id="IPR014722">
    <property type="entry name" value="Rib_uL2_dom2"/>
</dbReference>
<sequence>MFSITDLKTGVVIELEGAPYEVVKYQHSKMGRGGAVLRTTLKNLLTGGNIERTFHGDEKFAAADITSGQAQFLYQDGDEYTFMDTTSFEQFPISRAILGQDVYYLSEGHNIEIRYYRGRPISILLPAKMKFKITEADPAVKGDTVTNPSKNATIETGLTLKVPMFVKVGDTILIDTRGGSYIERAN</sequence>
<comment type="function">
    <text evidence="7">Involved in peptide bond synthesis. Stimulates efficient translation and peptide-bond synthesis on native or reconstituted 70S ribosomes in vitro. Probably functions indirectly by altering the affinity of the ribosome for aminoacyl-tRNA, thus increasing their reactivity as acceptors for peptidyl transferase.</text>
</comment>
<dbReference type="Proteomes" id="UP000179010">
    <property type="component" value="Unassembled WGS sequence"/>
</dbReference>
<evidence type="ECO:0000256" key="2">
    <source>
        <dbReference type="ARBA" id="ARBA00004815"/>
    </source>
</evidence>
<dbReference type="GO" id="GO:0003746">
    <property type="term" value="F:translation elongation factor activity"/>
    <property type="evidence" value="ECO:0007669"/>
    <property type="project" value="UniProtKB-UniRule"/>
</dbReference>
<dbReference type="PANTHER" id="PTHR30053:SF14">
    <property type="entry name" value="TRANSLATION ELONGATION FACTOR KOW-LIKE DOMAIN-CONTAINING PROTEIN"/>
    <property type="match status" value="1"/>
</dbReference>
<dbReference type="SMART" id="SM01185">
    <property type="entry name" value="EFP"/>
    <property type="match status" value="1"/>
</dbReference>
<dbReference type="Pfam" id="PF08207">
    <property type="entry name" value="EFP_N"/>
    <property type="match status" value="1"/>
</dbReference>
<evidence type="ECO:0000256" key="8">
    <source>
        <dbReference type="NCBIfam" id="TIGR00038"/>
    </source>
</evidence>
<dbReference type="GO" id="GO:0043043">
    <property type="term" value="P:peptide biosynthetic process"/>
    <property type="evidence" value="ECO:0007669"/>
    <property type="project" value="InterPro"/>
</dbReference>
<evidence type="ECO:0000256" key="1">
    <source>
        <dbReference type="ARBA" id="ARBA00004496"/>
    </source>
</evidence>
<dbReference type="HAMAP" id="MF_00141">
    <property type="entry name" value="EF_P"/>
    <property type="match status" value="1"/>
</dbReference>
<dbReference type="Pfam" id="PF09285">
    <property type="entry name" value="Elong-fact-P_C"/>
    <property type="match status" value="1"/>
</dbReference>
<comment type="pathway">
    <text evidence="2 7">Protein biosynthesis; polypeptide chain elongation.</text>
</comment>
<evidence type="ECO:0000256" key="5">
    <source>
        <dbReference type="ARBA" id="ARBA00022768"/>
    </source>
</evidence>
<gene>
    <name evidence="7" type="primary">efp</name>
    <name evidence="12" type="ORF">A2994_02330</name>
</gene>
<protein>
    <recommendedName>
        <fullName evidence="7 8">Elongation factor P</fullName>
        <shortName evidence="7">EF-P</shortName>
    </recommendedName>
</protein>
<evidence type="ECO:0000259" key="10">
    <source>
        <dbReference type="SMART" id="SM00841"/>
    </source>
</evidence>
<dbReference type="STRING" id="1798539.A2994_02330"/>
<dbReference type="SUPFAM" id="SSF50249">
    <property type="entry name" value="Nucleic acid-binding proteins"/>
    <property type="match status" value="2"/>
</dbReference>
<dbReference type="InterPro" id="IPR015365">
    <property type="entry name" value="Elong-fact-P_C"/>
</dbReference>
<dbReference type="Gene3D" id="2.40.50.140">
    <property type="entry name" value="Nucleic acid-binding proteins"/>
    <property type="match status" value="2"/>
</dbReference>
<dbReference type="GO" id="GO:0005829">
    <property type="term" value="C:cytosol"/>
    <property type="evidence" value="ECO:0007669"/>
    <property type="project" value="UniProtKB-ARBA"/>
</dbReference>
<dbReference type="SMART" id="SM00841">
    <property type="entry name" value="Elong-fact-P_C"/>
    <property type="match status" value="1"/>
</dbReference>
<dbReference type="NCBIfam" id="NF001810">
    <property type="entry name" value="PRK00529.1"/>
    <property type="match status" value="1"/>
</dbReference>
<dbReference type="InterPro" id="IPR011768">
    <property type="entry name" value="Transl_elongation_fac_P"/>
</dbReference>
<evidence type="ECO:0000313" key="13">
    <source>
        <dbReference type="Proteomes" id="UP000179010"/>
    </source>
</evidence>
<comment type="caution">
    <text evidence="12">The sequence shown here is derived from an EMBL/GenBank/DDBJ whole genome shotgun (WGS) entry which is preliminary data.</text>
</comment>
<evidence type="ECO:0000313" key="12">
    <source>
        <dbReference type="EMBL" id="OGB85432.1"/>
    </source>
</evidence>
<dbReference type="NCBIfam" id="TIGR00038">
    <property type="entry name" value="efp"/>
    <property type="match status" value="1"/>
</dbReference>
<comment type="subcellular location">
    <subcellularLocation>
        <location evidence="1 7">Cytoplasm</location>
    </subcellularLocation>
</comment>
<dbReference type="SUPFAM" id="SSF50104">
    <property type="entry name" value="Translation proteins SH3-like domain"/>
    <property type="match status" value="1"/>
</dbReference>
<feature type="domain" description="Elongation factor P C-terminal" evidence="10">
    <location>
        <begin position="129"/>
        <end position="184"/>
    </location>
</feature>
<evidence type="ECO:0000256" key="7">
    <source>
        <dbReference type="HAMAP-Rule" id="MF_00141"/>
    </source>
</evidence>
<evidence type="ECO:0000256" key="3">
    <source>
        <dbReference type="ARBA" id="ARBA00009479"/>
    </source>
</evidence>
<accession>A0A1F4PQV6</accession>
<evidence type="ECO:0000256" key="6">
    <source>
        <dbReference type="ARBA" id="ARBA00022917"/>
    </source>
</evidence>
<dbReference type="PIRSF" id="PIRSF005901">
    <property type="entry name" value="EF-P"/>
    <property type="match status" value="1"/>
</dbReference>
<dbReference type="CDD" id="cd05794">
    <property type="entry name" value="S1_EF-P_repeat_2"/>
    <property type="match status" value="1"/>
</dbReference>
<dbReference type="CDD" id="cd04470">
    <property type="entry name" value="S1_EF-P_repeat_1"/>
    <property type="match status" value="1"/>
</dbReference>
<dbReference type="PANTHER" id="PTHR30053">
    <property type="entry name" value="ELONGATION FACTOR P"/>
    <property type="match status" value="1"/>
</dbReference>
<dbReference type="InterPro" id="IPR012340">
    <property type="entry name" value="NA-bd_OB-fold"/>
</dbReference>
<dbReference type="FunFam" id="2.40.50.140:FF:000009">
    <property type="entry name" value="Elongation factor P"/>
    <property type="match status" value="1"/>
</dbReference>
<dbReference type="FunFam" id="2.40.50.140:FF:000004">
    <property type="entry name" value="Elongation factor P"/>
    <property type="match status" value="1"/>
</dbReference>
<dbReference type="PROSITE" id="PS01275">
    <property type="entry name" value="EFP"/>
    <property type="match status" value="1"/>
</dbReference>
<keyword evidence="5 7" id="KW-0251">Elongation factor</keyword>